<dbReference type="EC" id="2.3.1.178" evidence="4 9"/>
<accession>A0A9X7W3P6</accession>
<evidence type="ECO:0000313" key="12">
    <source>
        <dbReference type="Proteomes" id="UP000663505"/>
    </source>
</evidence>
<organism evidence="11 12">
    <name type="scientific">Alicyclobacillus mengziensis</name>
    <dbReference type="NCBI Taxonomy" id="2931921"/>
    <lineage>
        <taxon>Bacteria</taxon>
        <taxon>Bacillati</taxon>
        <taxon>Bacillota</taxon>
        <taxon>Bacilli</taxon>
        <taxon>Bacillales</taxon>
        <taxon>Alicyclobacillaceae</taxon>
        <taxon>Alicyclobacillus</taxon>
    </lineage>
</organism>
<evidence type="ECO:0000256" key="1">
    <source>
        <dbReference type="ARBA" id="ARBA00003741"/>
    </source>
</evidence>
<dbReference type="InterPro" id="IPR000182">
    <property type="entry name" value="GNAT_dom"/>
</dbReference>
<dbReference type="InterPro" id="IPR016181">
    <property type="entry name" value="Acyl_CoA_acyltransferase"/>
</dbReference>
<feature type="domain" description="N-acetyltransferase" evidence="10">
    <location>
        <begin position="17"/>
        <end position="172"/>
    </location>
</feature>
<dbReference type="Pfam" id="PF00583">
    <property type="entry name" value="Acetyltransf_1"/>
    <property type="match status" value="1"/>
</dbReference>
<proteinExistence type="inferred from homology"/>
<keyword evidence="7 9" id="KW-0012">Acyltransferase</keyword>
<evidence type="ECO:0000256" key="5">
    <source>
        <dbReference type="ARBA" id="ARBA00017935"/>
    </source>
</evidence>
<evidence type="ECO:0000259" key="10">
    <source>
        <dbReference type="PROSITE" id="PS51186"/>
    </source>
</evidence>
<dbReference type="SUPFAM" id="SSF55729">
    <property type="entry name" value="Acyl-CoA N-acyltransferases (Nat)"/>
    <property type="match status" value="1"/>
</dbReference>
<sequence>MGKRNEQTFVVSLSSQLHFRKPQLTDGAAIWSLIHDIEVLDLNSSYCYLMLTSYFRETCVITESGEHVAGFVSGFIPPDKPQTLFIWQVAVERQSRGMGIGTTMLQTLLARDVCRSVKYLETTVSPSNDASRAMFLRLARELDTEMKSVGEFSSTLFPHGHESEQLLKIGPF</sequence>
<keyword evidence="12" id="KW-1185">Reference proteome</keyword>
<evidence type="ECO:0000313" key="11">
    <source>
        <dbReference type="EMBL" id="QSO49632.1"/>
    </source>
</evidence>
<dbReference type="KEGG" id="afx:JZ786_02040"/>
<dbReference type="CDD" id="cd04301">
    <property type="entry name" value="NAT_SF"/>
    <property type="match status" value="1"/>
</dbReference>
<evidence type="ECO:0000256" key="2">
    <source>
        <dbReference type="ARBA" id="ARBA00004978"/>
    </source>
</evidence>
<evidence type="ECO:0000256" key="9">
    <source>
        <dbReference type="RuleBase" id="RU365045"/>
    </source>
</evidence>
<dbReference type="AlphaFoldDB" id="A0A9X7W3P6"/>
<reference evidence="11 12" key="1">
    <citation type="submission" date="2021-02" db="EMBL/GenBank/DDBJ databases">
        <title>Alicyclobacillus curvatus sp. nov. and Alicyclobacillus mengziensis sp. nov., two acidophilic bacteria isolated from acid mine drainage.</title>
        <authorList>
            <person name="Huang Y."/>
        </authorList>
    </citation>
    <scope>NUCLEOTIDE SEQUENCE [LARGE SCALE GENOMIC DNA]</scope>
    <source>
        <strain evidence="11 12">S30H14</strain>
    </source>
</reference>
<gene>
    <name evidence="9 11" type="primary">ectA</name>
    <name evidence="11" type="ORF">JZ786_02040</name>
</gene>
<evidence type="ECO:0000256" key="8">
    <source>
        <dbReference type="ARBA" id="ARBA00048924"/>
    </source>
</evidence>
<dbReference type="Proteomes" id="UP000663505">
    <property type="component" value="Chromosome"/>
</dbReference>
<dbReference type="InterPro" id="IPR012772">
    <property type="entry name" value="Ectoine_EctA"/>
</dbReference>
<evidence type="ECO:0000256" key="6">
    <source>
        <dbReference type="ARBA" id="ARBA00022679"/>
    </source>
</evidence>
<comment type="function">
    <text evidence="1 9">Catalyzes the acetylation of L-2,4-diaminobutyrate (DABA) to gamma-N-acetyl-alpha,gamma-diaminobutyric acid (ADABA) with acetyl coenzyme A.</text>
</comment>
<evidence type="ECO:0000256" key="4">
    <source>
        <dbReference type="ARBA" id="ARBA00012355"/>
    </source>
</evidence>
<dbReference type="PROSITE" id="PS51186">
    <property type="entry name" value="GNAT"/>
    <property type="match status" value="1"/>
</dbReference>
<protein>
    <recommendedName>
        <fullName evidence="5 9">L-2,4-diaminobutyric acid acetyltransferase</fullName>
        <shortName evidence="9">DABA acetyltransferase</shortName>
        <ecNumber evidence="4 9">2.3.1.178</ecNumber>
    </recommendedName>
</protein>
<evidence type="ECO:0000256" key="7">
    <source>
        <dbReference type="ARBA" id="ARBA00023315"/>
    </source>
</evidence>
<comment type="pathway">
    <text evidence="2 9">Amine and polyamine biosynthesis; ectoine biosynthesis; L-ectoine from L-aspartate 4-semialdehyde: step 2/3.</text>
</comment>
<keyword evidence="6 9" id="KW-0808">Transferase</keyword>
<dbReference type="GO" id="GO:0033816">
    <property type="term" value="F:diaminobutyrate acetyltransferase activity"/>
    <property type="evidence" value="ECO:0007669"/>
    <property type="project" value="UniProtKB-EC"/>
</dbReference>
<dbReference type="GO" id="GO:0019491">
    <property type="term" value="P:ectoine biosynthetic process"/>
    <property type="evidence" value="ECO:0007669"/>
    <property type="project" value="InterPro"/>
</dbReference>
<name>A0A9X7W3P6_9BACL</name>
<evidence type="ECO:0000256" key="3">
    <source>
        <dbReference type="ARBA" id="ARBA00010712"/>
    </source>
</evidence>
<dbReference type="Gene3D" id="3.40.630.30">
    <property type="match status" value="1"/>
</dbReference>
<dbReference type="EMBL" id="CP071182">
    <property type="protein sequence ID" value="QSO49632.1"/>
    <property type="molecule type" value="Genomic_DNA"/>
</dbReference>
<comment type="similarity">
    <text evidence="3 9">Belongs to the acetyltransferase family. EctA subfamily.</text>
</comment>
<dbReference type="NCBIfam" id="TIGR02406">
    <property type="entry name" value="ectoine_EctA"/>
    <property type="match status" value="1"/>
</dbReference>
<comment type="catalytic activity">
    <reaction evidence="8 9">
        <text>L-2,4-diaminobutanoate + acetyl-CoA = (2S)-4-acetamido-2-aminobutanoate + CoA + H(+)</text>
        <dbReference type="Rhea" id="RHEA:16901"/>
        <dbReference type="ChEBI" id="CHEBI:15378"/>
        <dbReference type="ChEBI" id="CHEBI:57287"/>
        <dbReference type="ChEBI" id="CHEBI:57288"/>
        <dbReference type="ChEBI" id="CHEBI:58761"/>
        <dbReference type="ChEBI" id="CHEBI:58929"/>
        <dbReference type="EC" id="2.3.1.178"/>
    </reaction>
</comment>